<organism evidence="10">
    <name type="scientific">Emericella variicolor</name>
    <name type="common">Aspergillus stellatus</name>
    <dbReference type="NCBI Taxonomy" id="1549217"/>
    <lineage>
        <taxon>Eukaryota</taxon>
        <taxon>Fungi</taxon>
        <taxon>Dikarya</taxon>
        <taxon>Ascomycota</taxon>
        <taxon>Pezizomycotina</taxon>
        <taxon>Eurotiomycetes</taxon>
        <taxon>Eurotiomycetidae</taxon>
        <taxon>Eurotiales</taxon>
        <taxon>Aspergillaceae</taxon>
        <taxon>Aspergillus</taxon>
        <taxon>Aspergillus subgen. Nidulantes</taxon>
    </lineage>
</organism>
<feature type="compositionally biased region" description="Basic and acidic residues" evidence="7">
    <location>
        <begin position="9"/>
        <end position="19"/>
    </location>
</feature>
<proteinExistence type="predicted"/>
<dbReference type="EMBL" id="LC462123">
    <property type="protein sequence ID" value="BBI47417.1"/>
    <property type="molecule type" value="Genomic_DNA"/>
</dbReference>
<evidence type="ECO:0000256" key="6">
    <source>
        <dbReference type="ARBA" id="ARBA00023136"/>
    </source>
</evidence>
<evidence type="ECO:0000256" key="1">
    <source>
        <dbReference type="ARBA" id="ARBA00004141"/>
    </source>
</evidence>
<feature type="transmembrane region" description="Helical" evidence="8">
    <location>
        <begin position="134"/>
        <end position="156"/>
    </location>
</feature>
<evidence type="ECO:0000256" key="3">
    <source>
        <dbReference type="ARBA" id="ARBA00022692"/>
    </source>
</evidence>
<feature type="transmembrane region" description="Helical" evidence="8">
    <location>
        <begin position="342"/>
        <end position="367"/>
    </location>
</feature>
<evidence type="ECO:0000313" key="10">
    <source>
        <dbReference type="EMBL" id="BBI47417.1"/>
    </source>
</evidence>
<dbReference type="Gene3D" id="1.20.1740.10">
    <property type="entry name" value="Amino acid/polyamine transporter I"/>
    <property type="match status" value="1"/>
</dbReference>
<reference evidence="10" key="1">
    <citation type="journal article" date="2020" name="Angew. Chem. Int. Ed. Engl.">
        <title>Shimalactone Biosynthesis Involves Spontaneous Double Bicyclo-Ring Formation with 8pi-6pi Electrocyclization.</title>
        <authorList>
            <person name="Fujii I."/>
            <person name="Hashimoto M."/>
            <person name="Konishi K."/>
            <person name="Unezawa A."/>
            <person name="Sakuraba H."/>
            <person name="Suzuki K."/>
            <person name="Tsushima H."/>
            <person name="Iwasaki M."/>
            <person name="Yoshida S."/>
            <person name="Kudo A."/>
            <person name="Fujita R."/>
            <person name="Hichiwa A."/>
            <person name="Saito K."/>
            <person name="Asano T."/>
            <person name="Ishikawa J."/>
            <person name="Wakana D."/>
            <person name="Goda Y."/>
            <person name="Watanabe A."/>
            <person name="Watanabe M."/>
            <person name="Masumoto Y."/>
            <person name="Kanazawa J."/>
            <person name="Sato H."/>
            <person name="Uchiyama M."/>
        </authorList>
    </citation>
    <scope>NUCLEOTIDE SEQUENCE</scope>
    <source>
        <strain evidence="10">GF10</strain>
    </source>
</reference>
<keyword evidence="2" id="KW-0813">Transport</keyword>
<dbReference type="InterPro" id="IPR004841">
    <property type="entry name" value="AA-permease/SLC12A_dom"/>
</dbReference>
<dbReference type="PIRSF" id="PIRSF006060">
    <property type="entry name" value="AA_transporter"/>
    <property type="match status" value="1"/>
</dbReference>
<evidence type="ECO:0000256" key="8">
    <source>
        <dbReference type="SAM" id="Phobius"/>
    </source>
</evidence>
<keyword evidence="3 8" id="KW-0812">Transmembrane</keyword>
<feature type="region of interest" description="Disordered" evidence="7">
    <location>
        <begin position="1"/>
        <end position="33"/>
    </location>
</feature>
<feature type="transmembrane region" description="Helical" evidence="8">
    <location>
        <begin position="162"/>
        <end position="184"/>
    </location>
</feature>
<accession>A0A6J3ZW05</accession>
<dbReference type="PANTHER" id="PTHR43341:SF6">
    <property type="entry name" value="AMINO ACID TRANSPORTER (EUROFUNG)"/>
    <property type="match status" value="1"/>
</dbReference>
<feature type="transmembrane region" description="Helical" evidence="8">
    <location>
        <begin position="196"/>
        <end position="213"/>
    </location>
</feature>
<feature type="transmembrane region" description="Helical" evidence="8">
    <location>
        <begin position="416"/>
        <end position="439"/>
    </location>
</feature>
<evidence type="ECO:0000256" key="7">
    <source>
        <dbReference type="SAM" id="MobiDB-lite"/>
    </source>
</evidence>
<dbReference type="PANTHER" id="PTHR43341">
    <property type="entry name" value="AMINO ACID PERMEASE"/>
    <property type="match status" value="1"/>
</dbReference>
<dbReference type="AlphaFoldDB" id="A0A6J3ZW05"/>
<keyword evidence="6 8" id="KW-0472">Membrane</keyword>
<evidence type="ECO:0000256" key="5">
    <source>
        <dbReference type="ARBA" id="ARBA00022989"/>
    </source>
</evidence>
<feature type="transmembrane region" description="Helical" evidence="8">
    <location>
        <begin position="54"/>
        <end position="72"/>
    </location>
</feature>
<feature type="transmembrane region" description="Helical" evidence="8">
    <location>
        <begin position="84"/>
        <end position="107"/>
    </location>
</feature>
<evidence type="ECO:0000256" key="4">
    <source>
        <dbReference type="ARBA" id="ARBA00022970"/>
    </source>
</evidence>
<dbReference type="GO" id="GO:0016020">
    <property type="term" value="C:membrane"/>
    <property type="evidence" value="ECO:0007669"/>
    <property type="project" value="UniProtKB-SubCell"/>
</dbReference>
<dbReference type="Pfam" id="PF00324">
    <property type="entry name" value="AA_permease"/>
    <property type="match status" value="1"/>
</dbReference>
<dbReference type="FunFam" id="1.20.1740.10:FF:000006">
    <property type="entry name" value="General amino acid permease"/>
    <property type="match status" value="1"/>
</dbReference>
<gene>
    <name evidence="10" type="primary">shmC</name>
</gene>
<feature type="transmembrane region" description="Helical" evidence="8">
    <location>
        <begin position="387"/>
        <end position="404"/>
    </location>
</feature>
<keyword evidence="4" id="KW-0029">Amino-acid transport</keyword>
<name>A0A6J3ZW05_EMEVA</name>
<feature type="transmembrane region" description="Helical" evidence="8">
    <location>
        <begin position="492"/>
        <end position="511"/>
    </location>
</feature>
<evidence type="ECO:0000256" key="2">
    <source>
        <dbReference type="ARBA" id="ARBA00022448"/>
    </source>
</evidence>
<feature type="transmembrane region" description="Helical" evidence="8">
    <location>
        <begin position="459"/>
        <end position="480"/>
    </location>
</feature>
<dbReference type="InterPro" id="IPR050524">
    <property type="entry name" value="APC_YAT"/>
</dbReference>
<protein>
    <submittedName>
        <fullName evidence="10">Transporter</fullName>
    </submittedName>
</protein>
<feature type="transmembrane region" description="Helical" evidence="8">
    <location>
        <begin position="245"/>
        <end position="263"/>
    </location>
</feature>
<feature type="transmembrane region" description="Helical" evidence="8">
    <location>
        <begin position="284"/>
        <end position="305"/>
    </location>
</feature>
<evidence type="ECO:0000259" key="9">
    <source>
        <dbReference type="Pfam" id="PF00324"/>
    </source>
</evidence>
<feature type="domain" description="Amino acid permease/ SLC12A" evidence="9">
    <location>
        <begin position="54"/>
        <end position="517"/>
    </location>
</feature>
<keyword evidence="5 8" id="KW-1133">Transmembrane helix</keyword>
<comment type="subcellular location">
    <subcellularLocation>
        <location evidence="1">Membrane</location>
        <topology evidence="1">Multi-pass membrane protein</topology>
    </subcellularLocation>
</comment>
<dbReference type="GO" id="GO:0015171">
    <property type="term" value="F:amino acid transmembrane transporter activity"/>
    <property type="evidence" value="ECO:0007669"/>
    <property type="project" value="TreeGrafter"/>
</dbReference>
<sequence>MSPPQDTDIQGKEPEKTTKDNNAAPSLLADMPGSVAEHGTEHNGLHRQLENRQIQLIAIGGSIGTALFVSIGEGLSQGGPGSLLIAYSIYCVMLSLVNNCIAEMTIYMPLSGSFIRLAGKWVDEAFGFMAGWNFYFYEALLVPFEITALNLVLSFWRDDIPIAAVSVACIVLYALLNILAVKAYGESEFWLSSGKVVLILILFFFTFVTMVGGNPQSDTYGFRYWNDPGSFATHSSSGSLGRFEGFLAALWSACFTCVGPEYVSVVAAEAKFPRTYIKTAFKTVYYRFIVFFIGGALCSGIVVAYNDPTLVQAVTGEGSGTAAASPYVIAMRNLEIQALPHLINALLVTTIFSAGNTYTYCATRTLYGLALDGRAPRIFTKCTKQGVPIYCFAVTMLIACLSFLQLSSNSSQVLSWLINLTTAAGIIDYIVMCVTYIWFYRACIAQGFDRSTLPYTGYFQPWCGYIGLVWMVLVVTCYGYESFTPWDVTSFFTHYTMIIVGAVLYTGWKLLKKTRLLRPHELDLYWEAPQITAYEEALSLREPVTTFWGEVFSFLRRDKGRNVPGEAVSA</sequence>